<dbReference type="VEuPathDB" id="FungiDB:AFLA_001697"/>
<sequence length="162" mass="17907">MQLTLDAHIGAFALYIAAGWHYNIQAVEDVIYVLHEFGSYNSYYKCQGKPCASTSEEPRNAADWTNIKELTGSLFMPDWSSVGAGPAMQLAGVVADGLFSKDPVIMFIYDCVETQISVSLHRLGGMAMGQSEHDNLRRCFLRPDSNASREGIYDACLPLVLY</sequence>
<evidence type="ECO:0000313" key="2">
    <source>
        <dbReference type="Proteomes" id="UP000596276"/>
    </source>
</evidence>
<dbReference type="EMBL" id="CP044618">
    <property type="protein sequence ID" value="QRD89357.1"/>
    <property type="molecule type" value="Genomic_DNA"/>
</dbReference>
<protein>
    <submittedName>
        <fullName evidence="1">Uncharacterized protein</fullName>
    </submittedName>
</protein>
<proteinExistence type="predicted"/>
<dbReference type="Proteomes" id="UP000596276">
    <property type="component" value="Chromosome 4"/>
</dbReference>
<dbReference type="GO" id="GO:0051118">
    <property type="term" value="F:glucan endo-1,3-alpha-glucosidase activity"/>
    <property type="evidence" value="ECO:0007669"/>
    <property type="project" value="InterPro"/>
</dbReference>
<keyword evidence="2" id="KW-1185">Reference proteome</keyword>
<reference evidence="2" key="1">
    <citation type="journal article" date="2021" name="G3 (Bethesda)">
        <title>Chromosome assembled and annotated genome sequence of Aspergillus flavus NRRL 3357.</title>
        <authorList>
            <person name="Skerker J.M."/>
            <person name="Pianalto K.M."/>
            <person name="Mondo S.J."/>
            <person name="Yang K."/>
            <person name="Arkin A.P."/>
            <person name="Keller N.P."/>
            <person name="Grigoriev I.V."/>
            <person name="Louise Glass N.L."/>
        </authorList>
    </citation>
    <scope>NUCLEOTIDE SEQUENCE [LARGE SCALE GENOMIC DNA]</scope>
    <source>
        <strain evidence="2">ATCC 200026 / FGSC A1120 / IAM 13836 / NRRL 3357 / JCM 12722 / SRRC 167</strain>
    </source>
</reference>
<dbReference type="Pfam" id="PF03659">
    <property type="entry name" value="Glyco_hydro_71"/>
    <property type="match status" value="1"/>
</dbReference>
<dbReference type="AlphaFoldDB" id="A0A7G5K3W4"/>
<dbReference type="InterPro" id="IPR005197">
    <property type="entry name" value="Glyco_hydro_71"/>
</dbReference>
<gene>
    <name evidence="1" type="ORF">F9C07_2105776</name>
</gene>
<name>A0A7G5K3W4_ASPFN</name>
<accession>A0A7G5K3W4</accession>
<dbReference type="VEuPathDB" id="FungiDB:F9C07_2105776"/>
<organism evidence="1 2">
    <name type="scientific">Aspergillus flavus (strain ATCC 200026 / FGSC A1120 / IAM 13836 / NRRL 3357 / JCM 12722 / SRRC 167)</name>
    <dbReference type="NCBI Taxonomy" id="332952"/>
    <lineage>
        <taxon>Eukaryota</taxon>
        <taxon>Fungi</taxon>
        <taxon>Dikarya</taxon>
        <taxon>Ascomycota</taxon>
        <taxon>Pezizomycotina</taxon>
        <taxon>Eurotiomycetes</taxon>
        <taxon>Eurotiomycetidae</taxon>
        <taxon>Eurotiales</taxon>
        <taxon>Aspergillaceae</taxon>
        <taxon>Aspergillus</taxon>
        <taxon>Aspergillus subgen. Circumdati</taxon>
    </lineage>
</organism>
<evidence type="ECO:0000313" key="1">
    <source>
        <dbReference type="EMBL" id="QRD89357.1"/>
    </source>
</evidence>